<dbReference type="EMBL" id="JALGBH010000001">
    <property type="protein sequence ID" value="MCJ0741885.1"/>
    <property type="molecule type" value="Genomic_DNA"/>
</dbReference>
<gene>
    <name evidence="2" type="ORF">MMF97_04105</name>
</gene>
<sequence length="250" mass="29054">MNKILHILNGEATLEIFKQTAIEGDTLTWNEVLAQGPVAEQNFWKTRQDYICETYHVAPTDYDQQVLKEIEKLNRLNQYKDVVLWFEFDVVCQINLICVLDLISRKLHPDLKIELICPDKFEGIEDFRGLGQLNAAQLSSLYPTRELLNKNDLKVASQVWHAFTKQDIKFLSALDTNGSDHLHLLKPALKAYTGLYLKKDGFNLIETFFLNLKQKGITDQTEMIHLFWKKYPIYGFTDLYLAEIIDNLPE</sequence>
<organism evidence="2 3">
    <name type="scientific">Pedobacter montanisoli</name>
    <dbReference type="NCBI Taxonomy" id="2923277"/>
    <lineage>
        <taxon>Bacteria</taxon>
        <taxon>Pseudomonadati</taxon>
        <taxon>Bacteroidota</taxon>
        <taxon>Sphingobacteriia</taxon>
        <taxon>Sphingobacteriales</taxon>
        <taxon>Sphingobacteriaceae</taxon>
        <taxon>Pedobacter</taxon>
    </lineage>
</organism>
<dbReference type="InterPro" id="IPR014973">
    <property type="entry name" value="DUF1835"/>
</dbReference>
<evidence type="ECO:0000313" key="2">
    <source>
        <dbReference type="EMBL" id="MCJ0741885.1"/>
    </source>
</evidence>
<accession>A0ABS9ZTG0</accession>
<feature type="domain" description="DUF1835" evidence="1">
    <location>
        <begin position="6"/>
        <end position="105"/>
    </location>
</feature>
<dbReference type="Proteomes" id="UP001165460">
    <property type="component" value="Unassembled WGS sequence"/>
</dbReference>
<reference evidence="2" key="1">
    <citation type="submission" date="2022-03" db="EMBL/GenBank/DDBJ databases">
        <authorList>
            <person name="Woo C.Y."/>
        </authorList>
    </citation>
    <scope>NUCLEOTIDE SEQUENCE</scope>
    <source>
        <strain evidence="2">CYS-01</strain>
    </source>
</reference>
<dbReference type="RefSeq" id="WP_243359496.1">
    <property type="nucleotide sequence ID" value="NZ_JALGBH010000001.1"/>
</dbReference>
<comment type="caution">
    <text evidence="2">The sequence shown here is derived from an EMBL/GenBank/DDBJ whole genome shotgun (WGS) entry which is preliminary data.</text>
</comment>
<name>A0ABS9ZTG0_9SPHI</name>
<evidence type="ECO:0000313" key="3">
    <source>
        <dbReference type="Proteomes" id="UP001165460"/>
    </source>
</evidence>
<keyword evidence="3" id="KW-1185">Reference proteome</keyword>
<protein>
    <submittedName>
        <fullName evidence="2">DUF1835 domain-containing protein</fullName>
    </submittedName>
</protein>
<dbReference type="Pfam" id="PF08874">
    <property type="entry name" value="DUF1835"/>
    <property type="match status" value="1"/>
</dbReference>
<evidence type="ECO:0000259" key="1">
    <source>
        <dbReference type="Pfam" id="PF08874"/>
    </source>
</evidence>
<proteinExistence type="predicted"/>